<reference evidence="2 3" key="1">
    <citation type="submission" date="2014-04" db="EMBL/GenBank/DDBJ databases">
        <title>Draft genome sequence of Pantoea beijingensis strain LMG 27579, an emerging pathogen to Pleurotus eryngii with potential industrial application.</title>
        <authorList>
            <person name="Xu F."/>
            <person name="Liu Y."/>
            <person name="Wang S."/>
            <person name="Yin Y."/>
            <person name="Ma Y."/>
            <person name="Zhao S."/>
            <person name="Rong C."/>
        </authorList>
    </citation>
    <scope>NUCLEOTIDE SEQUENCE [LARGE SCALE GENOMIC DNA]</scope>
    <source>
        <strain evidence="2 3">LMG 27579</strain>
    </source>
</reference>
<proteinExistence type="predicted"/>
<keyword evidence="1" id="KW-0732">Signal</keyword>
<name>A0A443IGW6_9GAMM</name>
<evidence type="ECO:0000313" key="2">
    <source>
        <dbReference type="EMBL" id="RWR03291.1"/>
    </source>
</evidence>
<evidence type="ECO:0008006" key="4">
    <source>
        <dbReference type="Google" id="ProtNLM"/>
    </source>
</evidence>
<sequence>MKRIILSIILLFNTGIASAGDWVLRPDGSGGMHIQQEGGGQASAPDTLSWQQTTAGDVSLQIIPAGAGRCEGGELTAAPLKNVRIAFKASLYGVSQRRQDIACGETVLVPAQSVAQRINIQAIPGHERSGVAKLRAAFSTPRVLLGYANFIGAEGSVNSNAIYLDLTTVQASSVVVQASFSPAAIYFGQIVAQKDFQQNTTLTIRKTIDADSAALPYELQFESSQAKNNSFQLKPSNGGESVPYQITVNNQSMLPGSIYSGVIPSGAGTADAVNVLFSLPGKSINGLKAGVRLKDTLTAVITPKS</sequence>
<dbReference type="EMBL" id="JMEE01000002">
    <property type="protein sequence ID" value="RWR03291.1"/>
    <property type="molecule type" value="Genomic_DNA"/>
</dbReference>
<protein>
    <recommendedName>
        <fullName evidence="4">Fimbrial protein</fullName>
    </recommendedName>
</protein>
<organism evidence="2 3">
    <name type="scientific">[Pantoea] beijingensis</name>
    <dbReference type="NCBI Taxonomy" id="1324864"/>
    <lineage>
        <taxon>Bacteria</taxon>
        <taxon>Pseudomonadati</taxon>
        <taxon>Pseudomonadota</taxon>
        <taxon>Gammaproteobacteria</taxon>
        <taxon>Enterobacterales</taxon>
        <taxon>Erwiniaceae</taxon>
        <taxon>Erwinia</taxon>
    </lineage>
</organism>
<feature type="signal peptide" evidence="1">
    <location>
        <begin position="1"/>
        <end position="19"/>
    </location>
</feature>
<evidence type="ECO:0000313" key="3">
    <source>
        <dbReference type="Proteomes" id="UP000288794"/>
    </source>
</evidence>
<comment type="caution">
    <text evidence="2">The sequence shown here is derived from an EMBL/GenBank/DDBJ whole genome shotgun (WGS) entry which is preliminary data.</text>
</comment>
<dbReference type="Proteomes" id="UP000288794">
    <property type="component" value="Unassembled WGS sequence"/>
</dbReference>
<dbReference type="AlphaFoldDB" id="A0A443IGW6"/>
<evidence type="ECO:0000256" key="1">
    <source>
        <dbReference type="SAM" id="SignalP"/>
    </source>
</evidence>
<accession>A0A443IGW6</accession>
<gene>
    <name evidence="2" type="ORF">ED28_03065</name>
</gene>
<keyword evidence="3" id="KW-1185">Reference proteome</keyword>
<dbReference type="RefSeq" id="WP_128175129.1">
    <property type="nucleotide sequence ID" value="NZ_CP071409.1"/>
</dbReference>
<feature type="chain" id="PRO_5019436104" description="Fimbrial protein" evidence="1">
    <location>
        <begin position="20"/>
        <end position="305"/>
    </location>
</feature>